<dbReference type="PANTHER" id="PTHR37543">
    <property type="entry name" value="CCCH ZINC FINGER DNA BINDING PROTEIN (AFU_ORTHOLOGUE AFUA_5G12760)"/>
    <property type="match status" value="1"/>
</dbReference>
<dbReference type="Pfam" id="PF25542">
    <property type="entry name" value="zf-CCCH_12"/>
    <property type="match status" value="1"/>
</dbReference>
<gene>
    <name evidence="8" type="ORF">QBC46DRAFT_399126</name>
</gene>
<feature type="compositionally biased region" description="Pro residues" evidence="6">
    <location>
        <begin position="276"/>
        <end position="289"/>
    </location>
</feature>
<evidence type="ECO:0000313" key="9">
    <source>
        <dbReference type="Proteomes" id="UP001303473"/>
    </source>
</evidence>
<evidence type="ECO:0000256" key="1">
    <source>
        <dbReference type="ARBA" id="ARBA00022723"/>
    </source>
</evidence>
<keyword evidence="3 4" id="KW-0862">Zinc</keyword>
<evidence type="ECO:0000256" key="6">
    <source>
        <dbReference type="SAM" id="MobiDB-lite"/>
    </source>
</evidence>
<evidence type="ECO:0000256" key="3">
    <source>
        <dbReference type="ARBA" id="ARBA00022833"/>
    </source>
</evidence>
<dbReference type="AlphaFoldDB" id="A0AAN6MXD9"/>
<dbReference type="Proteomes" id="UP001303473">
    <property type="component" value="Unassembled WGS sequence"/>
</dbReference>
<dbReference type="InterPro" id="IPR036855">
    <property type="entry name" value="Znf_CCCH_sf"/>
</dbReference>
<name>A0AAN6MXD9_9PEZI</name>
<dbReference type="Pfam" id="PF25543">
    <property type="entry name" value="zf-CCCH_tandem"/>
    <property type="match status" value="1"/>
</dbReference>
<dbReference type="InterPro" id="IPR057654">
    <property type="entry name" value="Znf-CCCH_tandem"/>
</dbReference>
<reference evidence="9" key="1">
    <citation type="journal article" date="2023" name="Mol. Phylogenet. Evol.">
        <title>Genome-scale phylogeny and comparative genomics of the fungal order Sordariales.</title>
        <authorList>
            <person name="Hensen N."/>
            <person name="Bonometti L."/>
            <person name="Westerberg I."/>
            <person name="Brannstrom I.O."/>
            <person name="Guillou S."/>
            <person name="Cros-Aarteil S."/>
            <person name="Calhoun S."/>
            <person name="Haridas S."/>
            <person name="Kuo A."/>
            <person name="Mondo S."/>
            <person name="Pangilinan J."/>
            <person name="Riley R."/>
            <person name="LaButti K."/>
            <person name="Andreopoulos B."/>
            <person name="Lipzen A."/>
            <person name="Chen C."/>
            <person name="Yan M."/>
            <person name="Daum C."/>
            <person name="Ng V."/>
            <person name="Clum A."/>
            <person name="Steindorff A."/>
            <person name="Ohm R.A."/>
            <person name="Martin F."/>
            <person name="Silar P."/>
            <person name="Natvig D.O."/>
            <person name="Lalanne C."/>
            <person name="Gautier V."/>
            <person name="Ament-Velasquez S.L."/>
            <person name="Kruys A."/>
            <person name="Hutchinson M.I."/>
            <person name="Powell A.J."/>
            <person name="Barry K."/>
            <person name="Miller A.N."/>
            <person name="Grigoriev I.V."/>
            <person name="Debuchy R."/>
            <person name="Gladieux P."/>
            <person name="Hiltunen Thoren M."/>
            <person name="Johannesson H."/>
        </authorList>
    </citation>
    <scope>NUCLEOTIDE SEQUENCE [LARGE SCALE GENOMIC DNA]</scope>
    <source>
        <strain evidence="9">CBS 340.73</strain>
    </source>
</reference>
<keyword evidence="2 4" id="KW-0863">Zinc-finger</keyword>
<evidence type="ECO:0000313" key="8">
    <source>
        <dbReference type="EMBL" id="KAK3934709.1"/>
    </source>
</evidence>
<dbReference type="PANTHER" id="PTHR37543:SF1">
    <property type="entry name" value="CCCH ZINC FINGER DNA BINDING PROTEIN (AFU_ORTHOLOGUE AFUA_5G12760)"/>
    <property type="match status" value="1"/>
</dbReference>
<dbReference type="InterPro" id="IPR000571">
    <property type="entry name" value="Znf_CCCH"/>
</dbReference>
<feature type="zinc finger region" description="C3H1-type" evidence="4">
    <location>
        <begin position="355"/>
        <end position="383"/>
    </location>
</feature>
<protein>
    <recommendedName>
        <fullName evidence="7">C3H1-type domain-containing protein</fullName>
    </recommendedName>
</protein>
<dbReference type="GO" id="GO:0008270">
    <property type="term" value="F:zinc ion binding"/>
    <property type="evidence" value="ECO:0007669"/>
    <property type="project" value="UniProtKB-KW"/>
</dbReference>
<feature type="coiled-coil region" evidence="5">
    <location>
        <begin position="29"/>
        <end position="84"/>
    </location>
</feature>
<organism evidence="8 9">
    <name type="scientific">Diplogelasinospora grovesii</name>
    <dbReference type="NCBI Taxonomy" id="303347"/>
    <lineage>
        <taxon>Eukaryota</taxon>
        <taxon>Fungi</taxon>
        <taxon>Dikarya</taxon>
        <taxon>Ascomycota</taxon>
        <taxon>Pezizomycotina</taxon>
        <taxon>Sordariomycetes</taxon>
        <taxon>Sordariomycetidae</taxon>
        <taxon>Sordariales</taxon>
        <taxon>Diplogelasinosporaceae</taxon>
        <taxon>Diplogelasinospora</taxon>
    </lineage>
</organism>
<dbReference type="PROSITE" id="PS50103">
    <property type="entry name" value="ZF_C3H1"/>
    <property type="match status" value="1"/>
</dbReference>
<evidence type="ECO:0000259" key="7">
    <source>
        <dbReference type="PROSITE" id="PS50103"/>
    </source>
</evidence>
<keyword evidence="9" id="KW-1185">Reference proteome</keyword>
<comment type="caution">
    <text evidence="8">The sequence shown here is derived from an EMBL/GenBank/DDBJ whole genome shotgun (WGS) entry which is preliminary data.</text>
</comment>
<accession>A0AAN6MXD9</accession>
<keyword evidence="1 4" id="KW-0479">Metal-binding</keyword>
<evidence type="ECO:0000256" key="5">
    <source>
        <dbReference type="SAM" id="Coils"/>
    </source>
</evidence>
<evidence type="ECO:0000256" key="2">
    <source>
        <dbReference type="ARBA" id="ARBA00022771"/>
    </source>
</evidence>
<feature type="domain" description="C3H1-type" evidence="7">
    <location>
        <begin position="355"/>
        <end position="383"/>
    </location>
</feature>
<dbReference type="SUPFAM" id="SSF90229">
    <property type="entry name" value="CCCH zinc finger"/>
    <property type="match status" value="1"/>
</dbReference>
<keyword evidence="5" id="KW-0175">Coiled coil</keyword>
<proteinExistence type="predicted"/>
<sequence length="452" mass="50220">MSGIQGKLKGLEADWDICNKEDDRKKNLIKNLFAFIKEQENKIEEIESELLDKKTANKAYHKEKNEAKAQIEALQRERDRHLFAAVLIDGDCMPFKDGLVQEGMNGGRKAASLLKQAVEEALKSNAAHRHVVIRVYSNVKGLAKTYKGADVLSEGSTSFDEFIRGFNMSDPMCDYIDSGNGKECADVKIKANFEHYLNDVHCVQIFFGGTADNGYARLLGLHVEDETRCGRITLIEGGIPFARELEEIKDKFRIVNFEDIFRASKLEAPKRNVPPRNSPPPAAASPSPSPSTSVNYASVAETAQRAPVSPAGSTRAVAGSPKFATGSMVPTVLKNARGQRVDPPLKYEKQDYIDLRGRKMCNNFHLLGNCPYGDSCFHEHGKTLSAKQKQALRVFARQSPCKTVLSGVSCDDPDCYSGHQCPYGDRCDFDNCRFTDEMHLEDTTPVKTLTVR</sequence>
<evidence type="ECO:0000256" key="4">
    <source>
        <dbReference type="PROSITE-ProRule" id="PRU00723"/>
    </source>
</evidence>
<dbReference type="Pfam" id="PF25540">
    <property type="entry name" value="DUF7923"/>
    <property type="match status" value="1"/>
</dbReference>
<dbReference type="EMBL" id="MU853966">
    <property type="protein sequence ID" value="KAK3934709.1"/>
    <property type="molecule type" value="Genomic_DNA"/>
</dbReference>
<feature type="region of interest" description="Disordered" evidence="6">
    <location>
        <begin position="268"/>
        <end position="295"/>
    </location>
</feature>
<dbReference type="InterPro" id="IPR057683">
    <property type="entry name" value="DUF7923"/>
</dbReference>